<keyword evidence="5" id="KW-0720">Serine protease</keyword>
<dbReference type="Gene3D" id="2.40.10.10">
    <property type="entry name" value="Trypsin-like serine proteases"/>
    <property type="match status" value="2"/>
</dbReference>
<keyword evidence="6" id="KW-0865">Zymogen</keyword>
<dbReference type="PROSITE" id="PS00134">
    <property type="entry name" value="TRYPSIN_HIS"/>
    <property type="match status" value="1"/>
</dbReference>
<protein>
    <submittedName>
        <fullName evidence="11">S1 family peptidase</fullName>
    </submittedName>
</protein>
<dbReference type="Pfam" id="PF00089">
    <property type="entry name" value="Trypsin"/>
    <property type="match status" value="1"/>
</dbReference>
<dbReference type="InterPro" id="IPR018114">
    <property type="entry name" value="TRYPSIN_HIS"/>
</dbReference>
<evidence type="ECO:0000313" key="11">
    <source>
        <dbReference type="EMBL" id="MER7374333.1"/>
    </source>
</evidence>
<evidence type="ECO:0000259" key="9">
    <source>
        <dbReference type="Pfam" id="PF00089"/>
    </source>
</evidence>
<comment type="similarity">
    <text evidence="1">Belongs to the peptidase S1 family.</text>
</comment>
<keyword evidence="12" id="KW-1185">Reference proteome</keyword>
<accession>A0ABV1XRW3</accession>
<dbReference type="InterPro" id="IPR033116">
    <property type="entry name" value="TRYPSIN_SER"/>
</dbReference>
<name>A0ABV1XRW3_9ACTN</name>
<evidence type="ECO:0000256" key="3">
    <source>
        <dbReference type="ARBA" id="ARBA00022729"/>
    </source>
</evidence>
<feature type="chain" id="PRO_5046907793" evidence="8">
    <location>
        <begin position="33"/>
        <end position="364"/>
    </location>
</feature>
<dbReference type="InterPro" id="IPR001316">
    <property type="entry name" value="Pept_S1A_streptogrisin"/>
</dbReference>
<evidence type="ECO:0000256" key="2">
    <source>
        <dbReference type="ARBA" id="ARBA00022670"/>
    </source>
</evidence>
<dbReference type="InterPro" id="IPR043504">
    <property type="entry name" value="Peptidase_S1_PA_chymotrypsin"/>
</dbReference>
<reference evidence="11 12" key="1">
    <citation type="submission" date="2024-06" db="EMBL/GenBank/DDBJ databases">
        <title>The Natural Products Discovery Center: Release of the First 8490 Sequenced Strains for Exploring Actinobacteria Biosynthetic Diversity.</title>
        <authorList>
            <person name="Kalkreuter E."/>
            <person name="Kautsar S.A."/>
            <person name="Yang D."/>
            <person name="Bader C.D."/>
            <person name="Teijaro C.N."/>
            <person name="Fluegel L."/>
            <person name="Davis C.M."/>
            <person name="Simpson J.R."/>
            <person name="Lauterbach L."/>
            <person name="Steele A.D."/>
            <person name="Gui C."/>
            <person name="Meng S."/>
            <person name="Li G."/>
            <person name="Viehrig K."/>
            <person name="Ye F."/>
            <person name="Su P."/>
            <person name="Kiefer A.F."/>
            <person name="Nichols A."/>
            <person name="Cepeda A.J."/>
            <person name="Yan W."/>
            <person name="Fan B."/>
            <person name="Jiang Y."/>
            <person name="Adhikari A."/>
            <person name="Zheng C.-J."/>
            <person name="Schuster L."/>
            <person name="Cowan T.M."/>
            <person name="Smanski M.J."/>
            <person name="Chevrette M.G."/>
            <person name="De Carvalho L.P.S."/>
            <person name="Shen B."/>
        </authorList>
    </citation>
    <scope>NUCLEOTIDE SEQUENCE [LARGE SCALE GENOMIC DNA]</scope>
    <source>
        <strain evidence="11 12">NPDC000155</strain>
    </source>
</reference>
<evidence type="ECO:0000259" key="10">
    <source>
        <dbReference type="Pfam" id="PF02983"/>
    </source>
</evidence>
<evidence type="ECO:0000256" key="7">
    <source>
        <dbReference type="ARBA" id="ARBA00023157"/>
    </source>
</evidence>
<evidence type="ECO:0000256" key="5">
    <source>
        <dbReference type="ARBA" id="ARBA00022825"/>
    </source>
</evidence>
<comment type="caution">
    <text evidence="11">The sequence shown here is derived from an EMBL/GenBank/DDBJ whole genome shotgun (WGS) entry which is preliminary data.</text>
</comment>
<evidence type="ECO:0000256" key="8">
    <source>
        <dbReference type="SAM" id="SignalP"/>
    </source>
</evidence>
<keyword evidence="3 8" id="KW-0732">Signal</keyword>
<dbReference type="PRINTS" id="PR00861">
    <property type="entry name" value="ALYTICPTASE"/>
</dbReference>
<feature type="domain" description="Peptidase S1A alpha-lytic prodomain" evidence="10">
    <location>
        <begin position="99"/>
        <end position="151"/>
    </location>
</feature>
<dbReference type="CDD" id="cd21112">
    <property type="entry name" value="alphaLP-like"/>
    <property type="match status" value="1"/>
</dbReference>
<dbReference type="InterPro" id="IPR001254">
    <property type="entry name" value="Trypsin_dom"/>
</dbReference>
<dbReference type="RefSeq" id="WP_190071613.1">
    <property type="nucleotide sequence ID" value="NZ_BNBM01000007.1"/>
</dbReference>
<dbReference type="InterPro" id="IPR004236">
    <property type="entry name" value="Pept_S1_alpha_lytic"/>
</dbReference>
<keyword evidence="4" id="KW-0378">Hydrolase</keyword>
<feature type="domain" description="Peptidase S1" evidence="9">
    <location>
        <begin position="197"/>
        <end position="347"/>
    </location>
</feature>
<dbReference type="InterPro" id="IPR009003">
    <property type="entry name" value="Peptidase_S1_PA"/>
</dbReference>
<dbReference type="EMBL" id="JBEPFB010000007">
    <property type="protein sequence ID" value="MER7374333.1"/>
    <property type="molecule type" value="Genomic_DNA"/>
</dbReference>
<keyword evidence="7" id="KW-1015">Disulfide bond</keyword>
<keyword evidence="2" id="KW-0645">Protease</keyword>
<dbReference type="SUPFAM" id="SSF50494">
    <property type="entry name" value="Trypsin-like serine proteases"/>
    <property type="match status" value="1"/>
</dbReference>
<evidence type="ECO:0000256" key="1">
    <source>
        <dbReference type="ARBA" id="ARBA00007664"/>
    </source>
</evidence>
<proteinExistence type="inferred from homology"/>
<sequence length="364" mass="38411">MRSSWSRRAALSPLAAALLFAGTLLSPSDAFAAPDPHDIPVAGGISGRSATALSDELGASRTGGFYVDRETDRLVVNVTDEAAAGEVREAGGIARRVTHSMAELDAVTDAFNKSISIPGTTWGTDVKANRVDVQADATVSAADYARLLRTAEPFGSTVRVTRADGRLEKTISGGNFIESSNGLVDCSLGFNVRKKSDPNSLWFLTAGHCLYKAAGVADWRNGAGVYLGYEAGGSYPANDYGLIRHYNADIGKPGNVYLHNGSYQDITHSRDPGADEYLCSSGWKTGYICGYVLQKNVTANYGDGNVGGLFRWTNCIEGGDSGGPVFHGDAALGLNSGKITWNDGCDSLGQQVNEALAWSGTEVY</sequence>
<organism evidence="11 12">
    <name type="scientific">Streptomyces lanatus</name>
    <dbReference type="NCBI Taxonomy" id="66900"/>
    <lineage>
        <taxon>Bacteria</taxon>
        <taxon>Bacillati</taxon>
        <taxon>Actinomycetota</taxon>
        <taxon>Actinomycetes</taxon>
        <taxon>Kitasatosporales</taxon>
        <taxon>Streptomycetaceae</taxon>
        <taxon>Streptomyces</taxon>
    </lineage>
</organism>
<dbReference type="Proteomes" id="UP001486207">
    <property type="component" value="Unassembled WGS sequence"/>
</dbReference>
<evidence type="ECO:0000256" key="6">
    <source>
        <dbReference type="ARBA" id="ARBA00023145"/>
    </source>
</evidence>
<gene>
    <name evidence="11" type="ORF">ABT384_16985</name>
</gene>
<dbReference type="PIRSF" id="PIRSF001134">
    <property type="entry name" value="Streptogrisin"/>
    <property type="match status" value="1"/>
</dbReference>
<evidence type="ECO:0000256" key="4">
    <source>
        <dbReference type="ARBA" id="ARBA00022801"/>
    </source>
</evidence>
<dbReference type="PROSITE" id="PS00135">
    <property type="entry name" value="TRYPSIN_SER"/>
    <property type="match status" value="1"/>
</dbReference>
<evidence type="ECO:0000313" key="12">
    <source>
        <dbReference type="Proteomes" id="UP001486207"/>
    </source>
</evidence>
<dbReference type="Pfam" id="PF02983">
    <property type="entry name" value="Pro_Al_protease"/>
    <property type="match status" value="1"/>
</dbReference>
<feature type="signal peptide" evidence="8">
    <location>
        <begin position="1"/>
        <end position="32"/>
    </location>
</feature>